<evidence type="ECO:0000313" key="2">
    <source>
        <dbReference type="EMBL" id="NIJ14546.1"/>
    </source>
</evidence>
<accession>A0A7X5ZTF1</accession>
<dbReference type="RefSeq" id="WP_167176767.1">
    <property type="nucleotide sequence ID" value="NZ_JAAOYM010000002.1"/>
</dbReference>
<comment type="caution">
    <text evidence="2">The sequence shown here is derived from an EMBL/GenBank/DDBJ whole genome shotgun (WGS) entry which is preliminary data.</text>
</comment>
<dbReference type="InterPro" id="IPR002918">
    <property type="entry name" value="Lipase_EstA/Esterase_EstB"/>
</dbReference>
<dbReference type="Pfam" id="PF01674">
    <property type="entry name" value="Lipase_2"/>
    <property type="match status" value="1"/>
</dbReference>
<reference evidence="2 3" key="1">
    <citation type="submission" date="2020-03" db="EMBL/GenBank/DDBJ databases">
        <title>Sequencing the genomes of 1000 actinobacteria strains.</title>
        <authorList>
            <person name="Klenk H.-P."/>
        </authorList>
    </citation>
    <scope>NUCLEOTIDE SEQUENCE [LARGE SCALE GENOMIC DNA]</scope>
    <source>
        <strain evidence="2 3">DSM 45685</strain>
    </source>
</reference>
<dbReference type="GO" id="GO:0016042">
    <property type="term" value="P:lipid catabolic process"/>
    <property type="evidence" value="ECO:0007669"/>
    <property type="project" value="InterPro"/>
</dbReference>
<dbReference type="Proteomes" id="UP000545493">
    <property type="component" value="Unassembled WGS sequence"/>
</dbReference>
<keyword evidence="1" id="KW-0732">Signal</keyword>
<keyword evidence="2" id="KW-0378">Hydrolase</keyword>
<dbReference type="PANTHER" id="PTHR32015:SF1">
    <property type="entry name" value="LIPASE"/>
    <property type="match status" value="1"/>
</dbReference>
<dbReference type="Gene3D" id="3.40.50.1820">
    <property type="entry name" value="alpha/beta hydrolase"/>
    <property type="match status" value="1"/>
</dbReference>
<evidence type="ECO:0000256" key="1">
    <source>
        <dbReference type="SAM" id="SignalP"/>
    </source>
</evidence>
<evidence type="ECO:0000313" key="3">
    <source>
        <dbReference type="Proteomes" id="UP000545493"/>
    </source>
</evidence>
<proteinExistence type="predicted"/>
<dbReference type="PANTHER" id="PTHR32015">
    <property type="entry name" value="FASTING INDUCED LIPASE"/>
    <property type="match status" value="1"/>
</dbReference>
<dbReference type="EMBL" id="JAAOYM010000002">
    <property type="protein sequence ID" value="NIJ14546.1"/>
    <property type="molecule type" value="Genomic_DNA"/>
</dbReference>
<dbReference type="GO" id="GO:0016298">
    <property type="term" value="F:lipase activity"/>
    <property type="evidence" value="ECO:0007669"/>
    <property type="project" value="TreeGrafter"/>
</dbReference>
<dbReference type="InterPro" id="IPR029058">
    <property type="entry name" value="AB_hydrolase_fold"/>
</dbReference>
<gene>
    <name evidence="2" type="ORF">FHU38_004947</name>
</gene>
<dbReference type="AlphaFoldDB" id="A0A7X5ZTF1"/>
<name>A0A7X5ZTF1_9PSEU</name>
<keyword evidence="3" id="KW-1185">Reference proteome</keyword>
<feature type="signal peptide" evidence="1">
    <location>
        <begin position="1"/>
        <end position="24"/>
    </location>
</feature>
<protein>
    <submittedName>
        <fullName evidence="2">Triacylglycerol esterase/lipase EstA (Alpha/beta hydrolase family)</fullName>
    </submittedName>
</protein>
<sequence length="322" mass="34246">MRSFAALVAAFTAFVAFVALPATASAEEEKLPVPWSLLAGVTAQLADPDSPPPGANDWSCEPSAEHPNPVVLVHGLIANQTVNWQTFSPLLANEGYCVYSFTYGVNSLGGALPGYQPGGLRRMEESAEELKVFVERVLDSTGAAKVDLLGHSQGTIMPSYYVRFLGGETKVDKYVSLTPIWEGTTLAGLPLIYQTAQALGLNPVIDAVADVVCASCPQFFQGSDYYKKLHAIGTFAPEVTYTNIVTRYDELVVPYTSGIAEAPNVTNHVLQDYCPSDFAEHGGVMADPVAAGLVLNALDPDSPRDVPCTVVTPLGAQPPPGW</sequence>
<feature type="chain" id="PRO_5039614038" evidence="1">
    <location>
        <begin position="25"/>
        <end position="322"/>
    </location>
</feature>
<organism evidence="2 3">
    <name type="scientific">Saccharomonospora amisosensis</name>
    <dbReference type="NCBI Taxonomy" id="1128677"/>
    <lineage>
        <taxon>Bacteria</taxon>
        <taxon>Bacillati</taxon>
        <taxon>Actinomycetota</taxon>
        <taxon>Actinomycetes</taxon>
        <taxon>Pseudonocardiales</taxon>
        <taxon>Pseudonocardiaceae</taxon>
        <taxon>Saccharomonospora</taxon>
    </lineage>
</organism>
<dbReference type="SUPFAM" id="SSF53474">
    <property type="entry name" value="alpha/beta-Hydrolases"/>
    <property type="match status" value="1"/>
</dbReference>